<organism evidence="3">
    <name type="scientific">hydrothermal vent metagenome</name>
    <dbReference type="NCBI Taxonomy" id="652676"/>
    <lineage>
        <taxon>unclassified sequences</taxon>
        <taxon>metagenomes</taxon>
        <taxon>ecological metagenomes</taxon>
    </lineage>
</organism>
<keyword evidence="2" id="KW-0812">Transmembrane</keyword>
<name>A0A3B1DFB8_9ZZZZ</name>
<accession>A0A3B1DFB8</accession>
<reference evidence="3" key="1">
    <citation type="submission" date="2018-06" db="EMBL/GenBank/DDBJ databases">
        <authorList>
            <person name="Zhirakovskaya E."/>
        </authorList>
    </citation>
    <scope>NUCLEOTIDE SEQUENCE</scope>
</reference>
<feature type="coiled-coil region" evidence="1">
    <location>
        <begin position="145"/>
        <end position="172"/>
    </location>
</feature>
<evidence type="ECO:0000256" key="1">
    <source>
        <dbReference type="SAM" id="Coils"/>
    </source>
</evidence>
<dbReference type="EMBL" id="UOGL01000556">
    <property type="protein sequence ID" value="VAX41506.1"/>
    <property type="molecule type" value="Genomic_DNA"/>
</dbReference>
<evidence type="ECO:0000256" key="2">
    <source>
        <dbReference type="SAM" id="Phobius"/>
    </source>
</evidence>
<evidence type="ECO:0000313" key="3">
    <source>
        <dbReference type="EMBL" id="VAX41506.1"/>
    </source>
</evidence>
<protein>
    <submittedName>
        <fullName evidence="3">Uncharacterized protein</fullName>
    </submittedName>
</protein>
<gene>
    <name evidence="3" type="ORF">MNBD_PLANCTO02-2806</name>
</gene>
<keyword evidence="2" id="KW-0472">Membrane</keyword>
<feature type="transmembrane region" description="Helical" evidence="2">
    <location>
        <begin position="20"/>
        <end position="39"/>
    </location>
</feature>
<sequence>MSRIRRDDTVGFESDSFLDIIANIVGILIILIVLAGVRVSQAPVIMNQEQEAETTLPKDSLQIIQLPTELPTNPQPQSIARSEELLSKENMIKQKLASLKKQQQTEKNQLQNIASQQQVSQNKLALLSQQLLQKKKESEGKIQTLNEYHSLLKREKMELAEVQAAWNEASQQQANVKQIKHKLTPIGRVVKESEIHFHLKKNRIAHVPIKKLIERVRPQIKRQQQWLTKYNRHQGEVGPVEGFTMKYVIERQRLSVIEELRSGRGMMHIAVTGWKIIPEKKLEAESAEQALQSGSNFLSVLQQSPLDATLTMWVYPDSFELYRKLQEFAQREGYRLAARPLPEGVNIAGSPNGSRSVGQ</sequence>
<proteinExistence type="predicted"/>
<dbReference type="AlphaFoldDB" id="A0A3B1DFB8"/>
<keyword evidence="1" id="KW-0175">Coiled coil</keyword>
<keyword evidence="2" id="KW-1133">Transmembrane helix</keyword>